<organism evidence="2">
    <name type="scientific">Candidatus Phytoplasma prunorum</name>
    <dbReference type="NCBI Taxonomy" id="47565"/>
    <lineage>
        <taxon>Bacteria</taxon>
        <taxon>Bacillati</taxon>
        <taxon>Mycoplasmatota</taxon>
        <taxon>Mollicutes</taxon>
        <taxon>Acholeplasmatales</taxon>
        <taxon>Acholeplasmataceae</taxon>
        <taxon>Candidatus Phytoplasma</taxon>
        <taxon>16SrX (Apple proliferation group)</taxon>
    </lineage>
</organism>
<dbReference type="AlphaFoldDB" id="A0A345VNG8"/>
<keyword evidence="1" id="KW-1133">Transmembrane helix</keyword>
<reference evidence="2" key="1">
    <citation type="journal article" date="2018" name="Eur. J. Plant Pathol.">
        <title>Molecular diversity of Candidatus Phytoplasma mali? and Ca. P. prunorum? in orchards in Slovenia.</title>
        <authorList>
            <person name="Dermastia M."/>
            <person name="Dolanc D."/>
            <person name="Mlinar P."/>
            <person name="Mehle N."/>
        </authorList>
    </citation>
    <scope>NUCLEOTIDE SEQUENCE</scope>
</reference>
<gene>
    <name evidence="2" type="primary">imp</name>
</gene>
<evidence type="ECO:0000256" key="1">
    <source>
        <dbReference type="SAM" id="Phobius"/>
    </source>
</evidence>
<feature type="transmembrane region" description="Helical" evidence="1">
    <location>
        <begin position="9"/>
        <end position="32"/>
    </location>
</feature>
<keyword evidence="1" id="KW-0472">Membrane</keyword>
<reference evidence="3" key="2">
    <citation type="submission" date="2018-10" db="EMBL/GenBank/DDBJ databases">
        <title>Epidemiological and molecular study on 'Candidatus Phytoplasma prunorum' in Central Europe.</title>
        <authorList>
            <person name="Brader G."/>
            <person name="Paleskic C."/>
            <person name="Schonhuber C."/>
            <person name="Riedle-Bauer M."/>
        </authorList>
    </citation>
    <scope>NUCLEOTIDE SEQUENCE</scope>
    <source>
        <strain evidence="3">GD_1182_prunus</strain>
    </source>
</reference>
<proteinExistence type="predicted"/>
<accession>A0A345VNG8</accession>
<sequence>METNQQKMLIVVGSIFGVLVLYFVLAWSMSFWPFSVELNKQEIFSNELNLTLDSNSLGDNVFTKVVAERKKNLQEQVTKKVESFITSANKLLTTEPDAQDKKTMFNQAKESLGKIKTANKTLTDYNEEFFAESSKTASTATLKTDIKKVADEIVIFKENIKNAFNLN</sequence>
<dbReference type="EMBL" id="MK101117">
    <property type="protein sequence ID" value="QAT94469.1"/>
    <property type="molecule type" value="Genomic_DNA"/>
</dbReference>
<evidence type="ECO:0000313" key="2">
    <source>
        <dbReference type="EMBL" id="AXJ14270.1"/>
    </source>
</evidence>
<keyword evidence="1" id="KW-0812">Transmembrane</keyword>
<name>A0A345VNG8_9MOLU</name>
<dbReference type="EMBL" id="MG972433">
    <property type="protein sequence ID" value="AXJ14270.1"/>
    <property type="molecule type" value="Genomic_DNA"/>
</dbReference>
<evidence type="ECO:0000313" key="3">
    <source>
        <dbReference type="EMBL" id="QAT94469.1"/>
    </source>
</evidence>
<protein>
    <submittedName>
        <fullName evidence="2 3">Immunodominant membrane protein</fullName>
    </submittedName>
</protein>